<comment type="similarity">
    <text evidence="2 8">Belongs to the ABC-2 integral membrane protein family.</text>
</comment>
<proteinExistence type="inferred from homology"/>
<feature type="domain" description="ABC transmembrane type-2" evidence="9">
    <location>
        <begin position="29"/>
        <end position="254"/>
    </location>
</feature>
<feature type="transmembrane region" description="Helical" evidence="8">
    <location>
        <begin position="31"/>
        <end position="52"/>
    </location>
</feature>
<dbReference type="PATRIC" id="fig|1235802.3.peg.6352"/>
<dbReference type="eggNOG" id="COG1682">
    <property type="taxonomic scope" value="Bacteria"/>
</dbReference>
<organism evidence="10 11">
    <name type="scientific">Eubacterium plexicaudatum ASF492</name>
    <dbReference type="NCBI Taxonomy" id="1235802"/>
    <lineage>
        <taxon>Bacteria</taxon>
        <taxon>Bacillati</taxon>
        <taxon>Bacillota</taxon>
        <taxon>Clostridia</taxon>
        <taxon>Eubacteriales</taxon>
        <taxon>Eubacteriaceae</taxon>
        <taxon>Eubacterium</taxon>
    </lineage>
</organism>
<keyword evidence="6 8" id="KW-1133">Transmembrane helix</keyword>
<dbReference type="GO" id="GO:0015920">
    <property type="term" value="P:lipopolysaccharide transport"/>
    <property type="evidence" value="ECO:0007669"/>
    <property type="project" value="TreeGrafter"/>
</dbReference>
<dbReference type="AlphaFoldDB" id="N1ZU44"/>
<evidence type="ECO:0000256" key="6">
    <source>
        <dbReference type="ARBA" id="ARBA00022989"/>
    </source>
</evidence>
<evidence type="ECO:0000256" key="2">
    <source>
        <dbReference type="ARBA" id="ARBA00007783"/>
    </source>
</evidence>
<evidence type="ECO:0000313" key="11">
    <source>
        <dbReference type="Proteomes" id="UP000012589"/>
    </source>
</evidence>
<evidence type="ECO:0000256" key="4">
    <source>
        <dbReference type="ARBA" id="ARBA00022475"/>
    </source>
</evidence>
<keyword evidence="7 8" id="KW-0472">Membrane</keyword>
<dbReference type="Pfam" id="PF01061">
    <property type="entry name" value="ABC2_membrane"/>
    <property type="match status" value="1"/>
</dbReference>
<evidence type="ECO:0000256" key="1">
    <source>
        <dbReference type="ARBA" id="ARBA00004651"/>
    </source>
</evidence>
<dbReference type="PANTHER" id="PTHR30413">
    <property type="entry name" value="INNER MEMBRANE TRANSPORT PERMEASE"/>
    <property type="match status" value="1"/>
</dbReference>
<dbReference type="Proteomes" id="UP000012589">
    <property type="component" value="Unassembled WGS sequence"/>
</dbReference>
<dbReference type="HOGENOM" id="CLU_060703_1_0_9"/>
<evidence type="ECO:0000256" key="8">
    <source>
        <dbReference type="RuleBase" id="RU361157"/>
    </source>
</evidence>
<accession>N1ZU44</accession>
<dbReference type="EMBL" id="AQFT01000209">
    <property type="protein sequence ID" value="EMZ17355.1"/>
    <property type="molecule type" value="Genomic_DNA"/>
</dbReference>
<keyword evidence="3 8" id="KW-0813">Transport</keyword>
<dbReference type="STRING" id="1235802.C823_06018"/>
<protein>
    <recommendedName>
        <fullName evidence="8">Transport permease protein</fullName>
    </recommendedName>
</protein>
<feature type="transmembrane region" description="Helical" evidence="8">
    <location>
        <begin position="64"/>
        <end position="90"/>
    </location>
</feature>
<evidence type="ECO:0000256" key="5">
    <source>
        <dbReference type="ARBA" id="ARBA00022692"/>
    </source>
</evidence>
<feature type="transmembrane region" description="Helical" evidence="8">
    <location>
        <begin position="143"/>
        <end position="164"/>
    </location>
</feature>
<reference evidence="10 11" key="1">
    <citation type="journal article" date="2014" name="Genome Announc.">
        <title>Draft genome sequences of the altered schaedler flora, a defined bacterial community from gnotobiotic mice.</title>
        <authorList>
            <person name="Wannemuehler M.J."/>
            <person name="Overstreet A.M."/>
            <person name="Ward D.V."/>
            <person name="Phillips G.J."/>
        </authorList>
    </citation>
    <scope>NUCLEOTIDE SEQUENCE [LARGE SCALE GENOMIC DNA]</scope>
    <source>
        <strain evidence="10 11">ASF492</strain>
    </source>
</reference>
<dbReference type="InterPro" id="IPR047817">
    <property type="entry name" value="ABC2_TM_bact-type"/>
</dbReference>
<feature type="transmembrane region" description="Helical" evidence="8">
    <location>
        <begin position="111"/>
        <end position="131"/>
    </location>
</feature>
<name>N1ZU44_9FIRM</name>
<sequence length="262" mass="30103">MLKGLIKNRKIIASLMVDDFKTKYAGTQFGILWAFVQPVITIVIYVFVFQVIAKANPLENGFPFVLWLIAGMIAWFFFSEAVMNGTGCLADYSYLVKKVVFHIDVLPVVRVLSAIFVHLFFVAFTMLVFALSGEKPTLHCLQILYYMVCTVALACAICFITASVVPFFKDFAQVVNILLMIGMWICPVMWDYKTVMPQAYHWILRLNPVFYIVQGYRDALVEKIWVWERPGAFAGFWVTVALIWMAGVRMFERLRVHFSDVL</sequence>
<comment type="subcellular location">
    <subcellularLocation>
        <location evidence="1 8">Cell membrane</location>
        <topology evidence="1 8">Multi-pass membrane protein</topology>
    </subcellularLocation>
</comment>
<keyword evidence="4 8" id="KW-1003">Cell membrane</keyword>
<dbReference type="PANTHER" id="PTHR30413:SF10">
    <property type="entry name" value="CAPSULE POLYSACCHARIDE EXPORT INNER-MEMBRANE PROTEIN CTRC"/>
    <property type="match status" value="1"/>
</dbReference>
<dbReference type="InterPro" id="IPR013525">
    <property type="entry name" value="ABC2_TM"/>
</dbReference>
<comment type="caution">
    <text evidence="10">The sequence shown here is derived from an EMBL/GenBank/DDBJ whole genome shotgun (WGS) entry which is preliminary data.</text>
</comment>
<keyword evidence="11" id="KW-1185">Reference proteome</keyword>
<gene>
    <name evidence="10" type="ORF">C823_06018</name>
</gene>
<evidence type="ECO:0000313" key="10">
    <source>
        <dbReference type="EMBL" id="EMZ17355.1"/>
    </source>
</evidence>
<keyword evidence="5 8" id="KW-0812">Transmembrane</keyword>
<dbReference type="GO" id="GO:0005886">
    <property type="term" value="C:plasma membrane"/>
    <property type="evidence" value="ECO:0007669"/>
    <property type="project" value="UniProtKB-SubCell"/>
</dbReference>
<dbReference type="GO" id="GO:0140359">
    <property type="term" value="F:ABC-type transporter activity"/>
    <property type="evidence" value="ECO:0007669"/>
    <property type="project" value="InterPro"/>
</dbReference>
<dbReference type="PROSITE" id="PS51012">
    <property type="entry name" value="ABC_TM2"/>
    <property type="match status" value="1"/>
</dbReference>
<evidence type="ECO:0000256" key="7">
    <source>
        <dbReference type="ARBA" id="ARBA00023136"/>
    </source>
</evidence>
<evidence type="ECO:0000259" key="9">
    <source>
        <dbReference type="PROSITE" id="PS51012"/>
    </source>
</evidence>
<evidence type="ECO:0000256" key="3">
    <source>
        <dbReference type="ARBA" id="ARBA00022448"/>
    </source>
</evidence>
<feature type="transmembrane region" description="Helical" evidence="8">
    <location>
        <begin position="171"/>
        <end position="190"/>
    </location>
</feature>
<feature type="transmembrane region" description="Helical" evidence="8">
    <location>
        <begin position="232"/>
        <end position="251"/>
    </location>
</feature>